<dbReference type="SUPFAM" id="SSF103481">
    <property type="entry name" value="Multidrug resistance efflux transporter EmrE"/>
    <property type="match status" value="1"/>
</dbReference>
<feature type="transmembrane region" description="Helical" evidence="10">
    <location>
        <begin position="169"/>
        <end position="187"/>
    </location>
</feature>
<sequence>MSRGVLALVICAAGIYSSFLTWALVQEPLTTKFWPNSQHQFQAPSVVAAVQAAVAMIVGLGYLKWKKCGYGPVRFVTDHSKSLAMISLSQSCSGPLATYSLQYVDYLTYMLAKSCKMIPVLLVHLLLYRTSISKEKRLVAVLVSLGVAVFSFGGSGGKQKITDGDAFSLHGYALLLISLFLDGVTNASQDKMLKANSRKDASKPITGAHMMFALNMFIVIWNLGYLFTFDKLQIDVAKFMLSLDGEIWKYLLTYAVCGAVGQCFIFFTLEQYGSLVLIMITVTRKLISMVLSIFVFHKKVLPVQWIGISIVFGGITWEAISKRRQASRIKKD</sequence>
<evidence type="ECO:0000256" key="3">
    <source>
        <dbReference type="ARBA" id="ARBA00022448"/>
    </source>
</evidence>
<keyword evidence="8 10" id="KW-0472">Membrane</keyword>
<dbReference type="InterPro" id="IPR013657">
    <property type="entry name" value="SCL35B1-4/HUT1"/>
</dbReference>
<feature type="transmembrane region" description="Helical" evidence="10">
    <location>
        <begin position="208"/>
        <end position="227"/>
    </location>
</feature>
<evidence type="ECO:0000256" key="10">
    <source>
        <dbReference type="SAM" id="Phobius"/>
    </source>
</evidence>
<evidence type="ECO:0000256" key="1">
    <source>
        <dbReference type="ARBA" id="ARBA00004477"/>
    </source>
</evidence>
<name>A0A1Q3AG46_ZYGRO</name>
<evidence type="ECO:0000256" key="7">
    <source>
        <dbReference type="ARBA" id="ARBA00022989"/>
    </source>
</evidence>
<evidence type="ECO:0000256" key="2">
    <source>
        <dbReference type="ARBA" id="ARBA00010694"/>
    </source>
</evidence>
<evidence type="ECO:0000313" key="12">
    <source>
        <dbReference type="Proteomes" id="UP000187013"/>
    </source>
</evidence>
<dbReference type="Pfam" id="PF08449">
    <property type="entry name" value="UAA"/>
    <property type="match status" value="1"/>
</dbReference>
<keyword evidence="4" id="KW-0762">Sugar transport</keyword>
<evidence type="ECO:0000256" key="4">
    <source>
        <dbReference type="ARBA" id="ARBA00022597"/>
    </source>
</evidence>
<gene>
    <name evidence="11" type="ORF">ZYGR_0AN00630</name>
</gene>
<evidence type="ECO:0000256" key="6">
    <source>
        <dbReference type="ARBA" id="ARBA00022824"/>
    </source>
</evidence>
<feature type="transmembrane region" description="Helical" evidence="10">
    <location>
        <begin position="247"/>
        <end position="269"/>
    </location>
</feature>
<feature type="transmembrane region" description="Helical" evidence="10">
    <location>
        <begin position="139"/>
        <end position="157"/>
    </location>
</feature>
<keyword evidence="3" id="KW-0813">Transport</keyword>
<comment type="similarity">
    <text evidence="2">Belongs to the nucleotide-sugar transporter family. SLC35B subfamily.</text>
</comment>
<dbReference type="GO" id="GO:0005459">
    <property type="term" value="F:UDP-galactose transmembrane transporter activity"/>
    <property type="evidence" value="ECO:0007669"/>
    <property type="project" value="TreeGrafter"/>
</dbReference>
<accession>A0A1Q3AG46</accession>
<feature type="transmembrane region" description="Helical" evidence="10">
    <location>
        <begin position="276"/>
        <end position="296"/>
    </location>
</feature>
<organism evidence="11 12">
    <name type="scientific">Zygosaccharomyces rouxii</name>
    <dbReference type="NCBI Taxonomy" id="4956"/>
    <lineage>
        <taxon>Eukaryota</taxon>
        <taxon>Fungi</taxon>
        <taxon>Dikarya</taxon>
        <taxon>Ascomycota</taxon>
        <taxon>Saccharomycotina</taxon>
        <taxon>Saccharomycetes</taxon>
        <taxon>Saccharomycetales</taxon>
        <taxon>Saccharomycetaceae</taxon>
        <taxon>Zygosaccharomyces</taxon>
    </lineage>
</organism>
<dbReference type="GO" id="GO:0005460">
    <property type="term" value="F:UDP-glucose transmembrane transporter activity"/>
    <property type="evidence" value="ECO:0007669"/>
    <property type="project" value="TreeGrafter"/>
</dbReference>
<evidence type="ECO:0000256" key="8">
    <source>
        <dbReference type="ARBA" id="ARBA00023136"/>
    </source>
</evidence>
<keyword evidence="7 10" id="KW-1133">Transmembrane helix</keyword>
<dbReference type="GO" id="GO:0000139">
    <property type="term" value="C:Golgi membrane"/>
    <property type="evidence" value="ECO:0007669"/>
    <property type="project" value="TreeGrafter"/>
</dbReference>
<comment type="subcellular location">
    <subcellularLocation>
        <location evidence="1">Endoplasmic reticulum membrane</location>
        <topology evidence="1">Multi-pass membrane protein</topology>
    </subcellularLocation>
</comment>
<feature type="transmembrane region" description="Helical" evidence="10">
    <location>
        <begin position="39"/>
        <end position="63"/>
    </location>
</feature>
<evidence type="ECO:0000256" key="5">
    <source>
        <dbReference type="ARBA" id="ARBA00022692"/>
    </source>
</evidence>
<reference evidence="11 12" key="1">
    <citation type="submission" date="2016-08" db="EMBL/GenBank/DDBJ databases">
        <title>Draft genome sequence of allopolyploid Zygosaccharomyces rouxii.</title>
        <authorList>
            <person name="Watanabe J."/>
            <person name="Uehara K."/>
            <person name="Mogi Y."/>
            <person name="Tsukioka Y."/>
        </authorList>
    </citation>
    <scope>NUCLEOTIDE SEQUENCE [LARGE SCALE GENOMIC DNA]</scope>
    <source>
        <strain evidence="11 12">NBRC 110957</strain>
    </source>
</reference>
<dbReference type="InterPro" id="IPR037185">
    <property type="entry name" value="EmrE-like"/>
</dbReference>
<keyword evidence="6" id="KW-0256">Endoplasmic reticulum</keyword>
<dbReference type="AlphaFoldDB" id="A0A1Q3AG46"/>
<comment type="caution">
    <text evidence="11">The sequence shown here is derived from an EMBL/GenBank/DDBJ whole genome shotgun (WGS) entry which is preliminary data.</text>
</comment>
<proteinExistence type="inferred from homology"/>
<dbReference type="OrthoDB" id="1601at2759"/>
<dbReference type="PANTHER" id="PTHR10778:SF10">
    <property type="entry name" value="SOLUTE CARRIER FAMILY 35 MEMBER B1"/>
    <property type="match status" value="1"/>
</dbReference>
<protein>
    <recommendedName>
        <fullName evidence="9">UDP-galactose transporter homolog 1</fullName>
    </recommendedName>
</protein>
<dbReference type="GO" id="GO:0005789">
    <property type="term" value="C:endoplasmic reticulum membrane"/>
    <property type="evidence" value="ECO:0007669"/>
    <property type="project" value="UniProtKB-SubCell"/>
</dbReference>
<dbReference type="PANTHER" id="PTHR10778">
    <property type="entry name" value="SOLUTE CARRIER FAMILY 35 MEMBER B"/>
    <property type="match status" value="1"/>
</dbReference>
<dbReference type="Proteomes" id="UP000187013">
    <property type="component" value="Unassembled WGS sequence"/>
</dbReference>
<feature type="transmembrane region" description="Helical" evidence="10">
    <location>
        <begin position="302"/>
        <end position="320"/>
    </location>
</feature>
<evidence type="ECO:0000313" key="11">
    <source>
        <dbReference type="EMBL" id="GAV54595.1"/>
    </source>
</evidence>
<dbReference type="EMBL" id="BDGX01000040">
    <property type="protein sequence ID" value="GAV54595.1"/>
    <property type="molecule type" value="Genomic_DNA"/>
</dbReference>
<keyword evidence="5 10" id="KW-0812">Transmembrane</keyword>
<evidence type="ECO:0000256" key="9">
    <source>
        <dbReference type="ARBA" id="ARBA00041103"/>
    </source>
</evidence>